<sequence length="93" mass="10008">MLDEPEPHCLRDSAVERDQMAAQDVEDLLAQPIRPGAHLALDAAILARMRQAFSTGLVRKACGGCGWHGLCSTIAAGGYRDTQVQRPALPGKR</sequence>
<accession>A0A841PDN6</accession>
<dbReference type="EMBL" id="JACHEF010000001">
    <property type="protein sequence ID" value="MBB6408362.1"/>
    <property type="molecule type" value="Genomic_DNA"/>
</dbReference>
<organism evidence="1 2">
    <name type="scientific">Mesorhizobium sangaii</name>
    <dbReference type="NCBI Taxonomy" id="505389"/>
    <lineage>
        <taxon>Bacteria</taxon>
        <taxon>Pseudomonadati</taxon>
        <taxon>Pseudomonadota</taxon>
        <taxon>Alphaproteobacteria</taxon>
        <taxon>Hyphomicrobiales</taxon>
        <taxon>Phyllobacteriaceae</taxon>
        <taxon>Mesorhizobium</taxon>
    </lineage>
</organism>
<dbReference type="Proteomes" id="UP000556329">
    <property type="component" value="Unassembled WGS sequence"/>
</dbReference>
<evidence type="ECO:0000313" key="1">
    <source>
        <dbReference type="EMBL" id="MBB6408362.1"/>
    </source>
</evidence>
<comment type="caution">
    <text evidence="1">The sequence shown here is derived from an EMBL/GenBank/DDBJ whole genome shotgun (WGS) entry which is preliminary data.</text>
</comment>
<name>A0A841PDN6_9HYPH</name>
<protein>
    <recommendedName>
        <fullName evidence="3">DUF1284 domain-containing protein</fullName>
    </recommendedName>
</protein>
<dbReference type="AlphaFoldDB" id="A0A841PDN6"/>
<keyword evidence="2" id="KW-1185">Reference proteome</keyword>
<evidence type="ECO:0008006" key="3">
    <source>
        <dbReference type="Google" id="ProtNLM"/>
    </source>
</evidence>
<evidence type="ECO:0000313" key="2">
    <source>
        <dbReference type="Proteomes" id="UP000556329"/>
    </source>
</evidence>
<reference evidence="1 2" key="1">
    <citation type="submission" date="2020-08" db="EMBL/GenBank/DDBJ databases">
        <title>Genomic Encyclopedia of Type Strains, Phase IV (KMG-IV): sequencing the most valuable type-strain genomes for metagenomic binning, comparative biology and taxonomic classification.</title>
        <authorList>
            <person name="Goeker M."/>
        </authorList>
    </citation>
    <scope>NUCLEOTIDE SEQUENCE [LARGE SCALE GENOMIC DNA]</scope>
    <source>
        <strain evidence="1 2">DSM 100039</strain>
    </source>
</reference>
<gene>
    <name evidence="1" type="ORF">HNQ71_001006</name>
</gene>
<proteinExistence type="predicted"/>